<evidence type="ECO:0000313" key="3">
    <source>
        <dbReference type="Proteomes" id="UP000265618"/>
    </source>
</evidence>
<accession>A0A9K3GFI3</accession>
<feature type="region of interest" description="Disordered" evidence="1">
    <location>
        <begin position="2761"/>
        <end position="2783"/>
    </location>
</feature>
<name>A0A9K3GFI3_9EUKA</name>
<dbReference type="EMBL" id="BDIP01000263">
    <property type="protein sequence ID" value="GIQ80892.1"/>
    <property type="molecule type" value="Genomic_DNA"/>
</dbReference>
<keyword evidence="3" id="KW-1185">Reference proteome</keyword>
<reference evidence="2 3" key="1">
    <citation type="journal article" date="2018" name="PLoS ONE">
        <title>The draft genome of Kipferlia bialata reveals reductive genome evolution in fornicate parasites.</title>
        <authorList>
            <person name="Tanifuji G."/>
            <person name="Takabayashi S."/>
            <person name="Kume K."/>
            <person name="Takagi M."/>
            <person name="Nakayama T."/>
            <person name="Kamikawa R."/>
            <person name="Inagaki Y."/>
            <person name="Hashimoto T."/>
        </authorList>
    </citation>
    <scope>NUCLEOTIDE SEQUENCE [LARGE SCALE GENOMIC DNA]</scope>
    <source>
        <strain evidence="2">NY0173</strain>
    </source>
</reference>
<feature type="region of interest" description="Disordered" evidence="1">
    <location>
        <begin position="1979"/>
        <end position="1998"/>
    </location>
</feature>
<feature type="compositionally biased region" description="Acidic residues" evidence="1">
    <location>
        <begin position="1983"/>
        <end position="1998"/>
    </location>
</feature>
<proteinExistence type="predicted"/>
<gene>
    <name evidence="2" type="ORF">KIPB_001768</name>
</gene>
<feature type="region of interest" description="Disordered" evidence="1">
    <location>
        <begin position="3626"/>
        <end position="3654"/>
    </location>
</feature>
<evidence type="ECO:0000256" key="1">
    <source>
        <dbReference type="SAM" id="MobiDB-lite"/>
    </source>
</evidence>
<sequence length="3974" mass="416420">MDALSECVTGLDRQLSSGVGSVSVSVSVSDPVHAAVGGTVPPLSPAQLKQHQGCLKKANHALWDMMSALSDVSACYAQLRWVSLEGDSCEPSIPAGSGMSALETKFRAVLGVCASYRRSLTVQSGRSVAFHTHSVCLAQLAGYVTSSVHHLETFAAQERAWSGLGVSGALCVAKEVLKYETQRHYTLGILGRVNKGAAMLHRQGYDVQGYLPLSEDALQALGQELESEGRAGRGCGSQIGLIAESLEDGCRTQVTSLSLHNLCHRLSPLLATLTHILSLPSLDANVRLHATQAAQALLRQEDALLGYLGQGCTAVKAKGVDPSHVATLLPATYSPLFSDLRRALSETGGTDLDAYVDAEALAEEYSALATPVCESLSSFLSRAVSVLSGTPLPLSPDSGPDPSGLSLAGRRLASAHRLLTEYLAEAASRQDALAILGRLEMDLGSVGCGVPEPCLSGRALSLSLSLCDCLVSVLQGIADTQTDVVQGQTEGVGQVQAAQASLQAEVSSLERHIEVCLRPIPSEAMRDRDNIDSGVQGELRKRTLAVLQLQQCIPEVAEAALAPAEALSALMSSPHPIPPETVRSLSDGLLSDLTRWQDVGTAAGLALQTLAKCQASYTSHKDAVTRAVAIEAQMEGEVEALERRVPFAAPSELDSLNDRLSVIYPRLQVLQSLCRVFDPASGSGDTPPESDALHSLLASAVEGLGAEDVCRRVDTLVGRYRDVRQGLVDRITVHSHRGTGDAGGEDGLNGTSHRPRPETMRGYLSLCHHLVSDVSERLMGLSDGIRGLEGGDSPAQTSEESLHSDPVSLLRLDNPSLLTSVVPGYRHAALSGEGDAMGDALADREAPASGLAVYTGLVEAEGLAKAQLGLLCCQMLTALSQYDALASVATHLAHMGMDADGESALQGEAGTVSDTVGERESEGVQVVGESQAKIDSDIDDRWAQVRSTLSTLLADLSGRAGVVSSSIQHPGVGGLPPIPPPPADLPVPADIPEYLHPQALLYRAEGAIRMCVHCAQTLEAAVQAHSKAQGQLTEADALAGDLTQRVGGLLKAYATAGATSASLSASLQTEYHAVLDMRGQLGQAIHSVSALHGKARGVSPLALPLSRLKAAADSIDVLVRGVTALADSGTQRDAASQLLEGEAESLANHSHGVYAGVMAVMERAEAALTEVSIGDASQCRQALSVLRETHAMGPDLLHIVRDLGWEAGRERESGSQGEKIGGDNSLTPHDPVSQLLAASPSTASMKSLEERIRRFGDRAPLRIERLEAEAQVLETEQRLCLSANTAQDMCREACSVLEGPTVQVPQSLRIEWLMGGAQQVVDGAFTETPYAAESMAAYLEGESLLTREGEGTGPDSAAGVSANGWDSLVVSMKSVPPGLELLTLYGSGAGDILRDNPSPTLSKPCGLVSSHTQTHVEGWEQSISQYAERVAGCLVDQCCSLRAGSVDGDNEDGADGSETPESVSVDRALSVRRDRAHALSQVREAVEAQTQLTVSRLQACVAVASQEGHRAEAALLAAKAYDTHVRDLWSSLYGAMSSCATPVSIATLHAGQAASRALDKLQATVQGLEGRVAQCRAEYGTRVGVVGCVVPPLIPFAAVEAVHSVCVALLDDKRDKLVTVLDALKGADTLRLSLSDMSLVLNRHTAQARVTLQAMKRRLASVEDASNHLDSAMSPVGIVSAIAADVQTLSQTHFSLLGTLDEMLCVDTEARSLLAAAVPLGSVLLVDREQCLRLSHVSVQQTETDFTRVTLTLMTLTGSLFAAFQRLSLVGQHRLFLSDEVAGLRDVVARAAPGMSKLTAVSDPFSDTLPGTGLGSIPGTGARGVYSAMPSAEQYRPESVFEAQMRELSGLEAEAEAESDLCPPVASDDSTALLAEQDRLAHVGCVLDLHKDAAAETHTLLARLTEAGLVSSAMAQSVAGVLSTFDAAVLEHEARAQQNQDKMHRRGEGAASVLTSYVRVAASLSQWVSQQRGELLASLEADPTADTDTEVEDGTDAYDPEGVSQALCDTYLGLAGALGSDSAAARHCCRGGLRRIALTEEVAERIEREATPLLSDLESLGLELEAVSGNSGGKRETESLGTRIALLRTLCDVCKREGERLVMHGIGVHSQSIAEARHTAGIQGILAAAEEAVDAVEAKDRTPTQGSMDTGEGGAEAGQVDMEGMEGLARHAVVLSSVLSRTDAYLNVTLPGLVGISGQVASGTLGMLGATDSGLLRCLNDTLQLHDRVSQCYETTETAIVSSLSLSVSVQDYLTGVAAVLDYCQTQAKALSLTRASLSRHTCPSAQVLATSVYAGLGMRAQQAEQLRQLHASILQRSREGGEEGAASIADLPPCQVMDDALADLTRLCGDVSKRCGLLTEVDDHVLPASLSSLSHRALMVLRFLNTFRRTILSQGTQLTSCTSARHALKLAKHIDKLKTQTLQLGEHLEGMQQDRDVVQAAEAGRVSEDGGIVVGKEGVEDETLGAMGLTCARLVSLAEQGKTALIRALERRGAMLQAADPSSGTADLDGVEASLTLVRHSLGAIAEGVTRVTDLLAQQPVHAEDPLSATAIASMSMSQTGVSKVHPSQATRHRSIRTLRQLHSDCVSLCPDLSKLRVGVHKLRLAAVSKGVRDTDSALASVLTVEGAVTDALDTHLSLLASVQGLLSGVEASVLGDMVGTTLTEHSEHLAVTLREVSAETTPLLSAVSERVRAAKDSGDREALATCLSTVQSIHAQLSLAYCVEGHYLSLSGIIVPTQSIGPGVDAGAALQELVRVTAEVTGEGDTDRDTDRDTDSETGPTPLHLLAGSLSAISNYVTSVAVALSGDSVSVPCPRDPSLSTVSQSVYPDTTHAQHTRALSTEDLAPPSLLALLEECNDLTSRCQAALVAHSVGYRPALYQESMVQALVQWGSHLSPSLSGALAAESPEDVMVHVEEALQLCYLWISAVNPLLRMRPNNALEGSGSLENAVEGATAIASVLTQAQAYLDQVSHSRSLDTDTRDTVRRAIADHVVAVVSHITGTGTADPGSCRPWTEVLAAGQALATAVATDPALATCLPCVFLEGLDACGATVPEDHRDTGYADAASVSVSRGVSGTGSEGLDRSAQAPLSLSHQCVSVLDEALASLQAVEYSLSQGTHPAGQTPAEDRGTSPTVDCVGGCDGIASAVDEVMAMLHTLLRIGVGAEAGAVDEAPPSDPFSLLLFPKDMPQGVCVSPLGVRMEDALAAKVAYSDPASFTRHAAWLVGTALSLQTRCDVARVRAGYAHRDRVDEGMVRGCLTVEGAQELLQCLEGVVPVSSADALDCLVCYASDMVSATARYNALLAWAVGVCSTLLDTPMHCAVYGVSESQGQAPPVSHPQSHADSMQWVLDFVGSEYAKPLQSGRGLLRPPPPFCLDRALSLRGCLSPEAVEAVAASLYDVLPTLQRCRALLLRLPSLSDATQLIEAWVETADRWCGWVGASRCARDLCALYKDVTENLSLETAPPTSLSQQSVAEQDHSQSPVQPLRHCMALDEYSDRYGVPYQYPPGYIPSIGLDAGEGAGHIVPVIQGVLGECSPLHPSPSSPLLLSGINHSLTLACAQTTHSLLASMEEQEGQAAVQLGALLVGLPPLPVSLVGALPSLSQAQLQPLEVPPALSAADVLSLPQSQGIRPRRPVRSAVPPSDPTRPSPLSVLQGQLLGGYMTMRKREGVDRGCMLNLSGTDTLRGTLSDAVSGASATVVSCAQALESTVHAEARAVSYCHLAMQMGLAAVQPLQALASIAIHSHRGSVLAGEIVREAETSGHAVQEILAELSAVYAGIGRSPYPSSVPQGVSPSALEGMAAEAAGALRTGCQRVRDTQSSLEAGMQLYGLCPSQLMVLRHVHGDTPMSAAAFEGVVRTLRLPPSAVHLFASYASEGCLSFPSLVQLVKSVAPGDVSSVDAVSQLLYSVLGTPVHLGPLVEALTPLVSSLTQGEGGEADMVAHDISAVVPLLDAASDVVDVIRFASSLQSY</sequence>
<feature type="region of interest" description="Disordered" evidence="1">
    <location>
        <begin position="785"/>
        <end position="807"/>
    </location>
</feature>
<feature type="compositionally biased region" description="Basic and acidic residues" evidence="1">
    <location>
        <begin position="2767"/>
        <end position="2777"/>
    </location>
</feature>
<evidence type="ECO:0000313" key="2">
    <source>
        <dbReference type="EMBL" id="GIQ80892.1"/>
    </source>
</evidence>
<dbReference type="Proteomes" id="UP000265618">
    <property type="component" value="Unassembled WGS sequence"/>
</dbReference>
<feature type="region of interest" description="Disordered" evidence="1">
    <location>
        <begin position="734"/>
        <end position="759"/>
    </location>
</feature>
<feature type="region of interest" description="Disordered" evidence="1">
    <location>
        <begin position="1208"/>
        <end position="1233"/>
    </location>
</feature>
<comment type="caution">
    <text evidence="2">The sequence shown here is derived from an EMBL/GenBank/DDBJ whole genome shotgun (WGS) entry which is preliminary data.</text>
</comment>
<protein>
    <submittedName>
        <fullName evidence="2">Uncharacterized protein</fullName>
    </submittedName>
</protein>
<organism evidence="2 3">
    <name type="scientific">Kipferlia bialata</name>
    <dbReference type="NCBI Taxonomy" id="797122"/>
    <lineage>
        <taxon>Eukaryota</taxon>
        <taxon>Metamonada</taxon>
        <taxon>Carpediemonas-like organisms</taxon>
        <taxon>Kipferlia</taxon>
    </lineage>
</organism>